<dbReference type="EMBL" id="JACQXR010000114">
    <property type="protein sequence ID" value="MBI4727289.1"/>
    <property type="molecule type" value="Genomic_DNA"/>
</dbReference>
<name>A0A933IBL8_UNCT6</name>
<keyword evidence="1" id="KW-0813">Transport</keyword>
<feature type="transmembrane region" description="Helical" evidence="9">
    <location>
        <begin position="237"/>
        <end position="255"/>
    </location>
</feature>
<evidence type="ECO:0000313" key="10">
    <source>
        <dbReference type="EMBL" id="MBI4727289.1"/>
    </source>
</evidence>
<evidence type="ECO:0000256" key="8">
    <source>
        <dbReference type="ARBA" id="ARBA00023136"/>
    </source>
</evidence>
<protein>
    <submittedName>
        <fullName evidence="10">RnfABCDGE type electron transport complex subunit D</fullName>
    </submittedName>
</protein>
<proteinExistence type="predicted"/>
<dbReference type="Proteomes" id="UP000736328">
    <property type="component" value="Unassembled WGS sequence"/>
</dbReference>
<evidence type="ECO:0000256" key="3">
    <source>
        <dbReference type="ARBA" id="ARBA00022630"/>
    </source>
</evidence>
<feature type="transmembrane region" description="Helical" evidence="9">
    <location>
        <begin position="67"/>
        <end position="84"/>
    </location>
</feature>
<keyword evidence="7 9" id="KW-1133">Transmembrane helix</keyword>
<feature type="transmembrane region" description="Helical" evidence="9">
    <location>
        <begin position="114"/>
        <end position="131"/>
    </location>
</feature>
<feature type="transmembrane region" description="Helical" evidence="9">
    <location>
        <begin position="151"/>
        <end position="171"/>
    </location>
</feature>
<dbReference type="InterPro" id="IPR004338">
    <property type="entry name" value="NqrB/RnfD"/>
</dbReference>
<keyword evidence="5 9" id="KW-0812">Transmembrane</keyword>
<feature type="transmembrane region" description="Helical" evidence="9">
    <location>
        <begin position="90"/>
        <end position="107"/>
    </location>
</feature>
<keyword evidence="3" id="KW-0285">Flavoprotein</keyword>
<gene>
    <name evidence="10" type="ORF">HY768_08745</name>
</gene>
<evidence type="ECO:0000256" key="4">
    <source>
        <dbReference type="ARBA" id="ARBA00022643"/>
    </source>
</evidence>
<organism evidence="10 11">
    <name type="scientific">candidate division TA06 bacterium</name>
    <dbReference type="NCBI Taxonomy" id="2250710"/>
    <lineage>
        <taxon>Bacteria</taxon>
        <taxon>Bacteria division TA06</taxon>
    </lineage>
</organism>
<feature type="transmembrane region" description="Helical" evidence="9">
    <location>
        <begin position="261"/>
        <end position="282"/>
    </location>
</feature>
<evidence type="ECO:0000256" key="7">
    <source>
        <dbReference type="ARBA" id="ARBA00022989"/>
    </source>
</evidence>
<keyword evidence="6" id="KW-1278">Translocase</keyword>
<dbReference type="GO" id="GO:0016020">
    <property type="term" value="C:membrane"/>
    <property type="evidence" value="ECO:0007669"/>
    <property type="project" value="InterPro"/>
</dbReference>
<keyword evidence="2" id="KW-0597">Phosphoprotein</keyword>
<feature type="transmembrane region" description="Helical" evidence="9">
    <location>
        <begin position="37"/>
        <end position="60"/>
    </location>
</feature>
<sequence length="287" mass="31694">MLNVSLPPHITSRYRLKQWQVRRLAAMAPMTFSALDLFGTGFLYCLLAGLAGSVLLPLTIKRWRRNFLDPVAALFTASLLALLMPEGSVWYYSLLAGLAVSGVKNILSEKDRLAPINFVALTMALFILATPDNIRLAYHWEINSGGWAKGNFYFMTGWIPLAGSLFLLMLFTGRLYKVRLLLLSLLSSGAVIFLAWKMTGNLMPNTFSYAGLQALLFLAGILAVDNHHTPLTGRGQAIYGMISGMLFALFALKGLLYQGLIFSALTASLFTPFLDCLFTGGYRRTKT</sequence>
<evidence type="ECO:0000256" key="1">
    <source>
        <dbReference type="ARBA" id="ARBA00022448"/>
    </source>
</evidence>
<reference evidence="10" key="1">
    <citation type="submission" date="2020-07" db="EMBL/GenBank/DDBJ databases">
        <title>Huge and variable diversity of episymbiotic CPR bacteria and DPANN archaea in groundwater ecosystems.</title>
        <authorList>
            <person name="He C.Y."/>
            <person name="Keren R."/>
            <person name="Whittaker M."/>
            <person name="Farag I.F."/>
            <person name="Doudna J."/>
            <person name="Cate J.H.D."/>
            <person name="Banfield J.F."/>
        </authorList>
    </citation>
    <scope>NUCLEOTIDE SEQUENCE</scope>
    <source>
        <strain evidence="10">NC_groundwater_1520_Pr4_B-0.1um_53_5</strain>
    </source>
</reference>
<evidence type="ECO:0000256" key="9">
    <source>
        <dbReference type="SAM" id="Phobius"/>
    </source>
</evidence>
<evidence type="ECO:0000256" key="6">
    <source>
        <dbReference type="ARBA" id="ARBA00022967"/>
    </source>
</evidence>
<accession>A0A933IBL8</accession>
<feature type="transmembrane region" description="Helical" evidence="9">
    <location>
        <begin position="178"/>
        <end position="196"/>
    </location>
</feature>
<keyword evidence="4" id="KW-0288">FMN</keyword>
<keyword evidence="8 9" id="KW-0472">Membrane</keyword>
<dbReference type="AlphaFoldDB" id="A0A933IBL8"/>
<dbReference type="GO" id="GO:0055085">
    <property type="term" value="P:transmembrane transport"/>
    <property type="evidence" value="ECO:0007669"/>
    <property type="project" value="InterPro"/>
</dbReference>
<feature type="transmembrane region" description="Helical" evidence="9">
    <location>
        <begin position="208"/>
        <end position="225"/>
    </location>
</feature>
<dbReference type="Pfam" id="PF03116">
    <property type="entry name" value="NQR2_RnfD_RnfE"/>
    <property type="match status" value="1"/>
</dbReference>
<evidence type="ECO:0000256" key="5">
    <source>
        <dbReference type="ARBA" id="ARBA00022692"/>
    </source>
</evidence>
<comment type="caution">
    <text evidence="10">The sequence shown here is derived from an EMBL/GenBank/DDBJ whole genome shotgun (WGS) entry which is preliminary data.</text>
</comment>
<evidence type="ECO:0000256" key="2">
    <source>
        <dbReference type="ARBA" id="ARBA00022553"/>
    </source>
</evidence>
<evidence type="ECO:0000313" key="11">
    <source>
        <dbReference type="Proteomes" id="UP000736328"/>
    </source>
</evidence>